<dbReference type="EMBL" id="SNYW01000001">
    <property type="protein sequence ID" value="TDQ86460.1"/>
    <property type="molecule type" value="Genomic_DNA"/>
</dbReference>
<protein>
    <submittedName>
        <fullName evidence="1">Uncharacterized protein</fullName>
    </submittedName>
</protein>
<dbReference type="AlphaFoldDB" id="A0A4R6WTJ0"/>
<evidence type="ECO:0000313" key="1">
    <source>
        <dbReference type="EMBL" id="TDQ86460.1"/>
    </source>
</evidence>
<evidence type="ECO:0000313" key="2">
    <source>
        <dbReference type="Proteomes" id="UP000295783"/>
    </source>
</evidence>
<comment type="caution">
    <text evidence="1">The sequence shown here is derived from an EMBL/GenBank/DDBJ whole genome shotgun (WGS) entry which is preliminary data.</text>
</comment>
<dbReference type="Proteomes" id="UP000295783">
    <property type="component" value="Unassembled WGS sequence"/>
</dbReference>
<gene>
    <name evidence="1" type="ORF">A8950_0152</name>
</gene>
<proteinExistence type="predicted"/>
<reference evidence="1 2" key="1">
    <citation type="submission" date="2019-03" db="EMBL/GenBank/DDBJ databases">
        <title>Genomic Encyclopedia of Type Strains, Phase III (KMG-III): the genomes of soil and plant-associated and newly described type strains.</title>
        <authorList>
            <person name="Whitman W."/>
        </authorList>
    </citation>
    <scope>NUCLEOTIDE SEQUENCE [LARGE SCALE GENOMIC DNA]</scope>
    <source>
        <strain evidence="1 2">CGMCC 1.7660</strain>
    </source>
</reference>
<accession>A0A4R6WTJ0</accession>
<sequence length="51" mass="5796">MNVTAKRNDIFAWPVVIGIRGWFGRPLAQIRCGLRALRVPNHLRPQPANDC</sequence>
<keyword evidence="2" id="KW-1185">Reference proteome</keyword>
<organism evidence="1 2">
    <name type="scientific">Dongia mobilis</name>
    <dbReference type="NCBI Taxonomy" id="578943"/>
    <lineage>
        <taxon>Bacteria</taxon>
        <taxon>Pseudomonadati</taxon>
        <taxon>Pseudomonadota</taxon>
        <taxon>Alphaproteobacteria</taxon>
        <taxon>Rhodospirillales</taxon>
        <taxon>Dongiaceae</taxon>
        <taxon>Dongia</taxon>
    </lineage>
</organism>
<dbReference type="RefSeq" id="WP_166644924.1">
    <property type="nucleotide sequence ID" value="NZ_SNYW01000001.1"/>
</dbReference>
<name>A0A4R6WTJ0_9PROT</name>